<keyword evidence="2" id="KW-1185">Reference proteome</keyword>
<dbReference type="RefSeq" id="WP_096354474.1">
    <property type="nucleotide sequence ID" value="NZ_AP017313.1"/>
</dbReference>
<dbReference type="KEGG" id="mgot:MgSA37_04150"/>
<organism evidence="1 2">
    <name type="scientific">Mucilaginibacter gotjawali</name>
    <dbReference type="NCBI Taxonomy" id="1550579"/>
    <lineage>
        <taxon>Bacteria</taxon>
        <taxon>Pseudomonadati</taxon>
        <taxon>Bacteroidota</taxon>
        <taxon>Sphingobacteriia</taxon>
        <taxon>Sphingobacteriales</taxon>
        <taxon>Sphingobacteriaceae</taxon>
        <taxon>Mucilaginibacter</taxon>
    </lineage>
</organism>
<proteinExistence type="predicted"/>
<evidence type="ECO:0000313" key="2">
    <source>
        <dbReference type="Proteomes" id="UP000218263"/>
    </source>
</evidence>
<evidence type="ECO:0000313" key="1">
    <source>
        <dbReference type="EMBL" id="BAU55958.1"/>
    </source>
</evidence>
<protein>
    <submittedName>
        <fullName evidence="1">Uncharacterized protein</fullName>
    </submittedName>
</protein>
<sequence length="403" mass="45349">MKKILLAFLFCIAAFAVRAQVPVDTTNKTDIDTSGQKDLIDIGRSLFRFTPRKNHKEKKQIYFSFLPISSSVPGGSKALVTSTTAGFYLGPRKTTYISSVTFAPYFNLKGRYGLPIHSSIWLTDNSYNIQGDTRFLVYPQYTWGLGGGQPEGNKLLVNYDYIRFYQSLLKRITPYLYAGVGYNMDYFININTIPATPLSNFTNYQYGTAQGVNSFSSAITFNALYDTRENSFNPLPGAFANIIYRNNTKLLGSDNNSRSLYIDLRKYISVSNSGLKNQFAFWAYYWTTLSTGTPYLMLPSIGNDPYQRSGRGIEQNRYRGEALAYFETEYRRDITRNGLLGFVLFANINSASQANSHRFAYLNPAGGTGLRIKFNKKSNTNICIDYGISNGFSDINLALGEAF</sequence>
<dbReference type="Proteomes" id="UP000218263">
    <property type="component" value="Chromosome"/>
</dbReference>
<dbReference type="Gene3D" id="2.40.160.50">
    <property type="entry name" value="membrane protein fhac: a member of the omp85/tpsb transporter family"/>
    <property type="match status" value="1"/>
</dbReference>
<reference evidence="1 2" key="1">
    <citation type="submission" date="2015-12" db="EMBL/GenBank/DDBJ databases">
        <title>Genome sequence of Mucilaginibacter gotjawali.</title>
        <authorList>
            <person name="Lee J.S."/>
            <person name="Lee K.C."/>
            <person name="Kim K.K."/>
            <person name="Lee B.W."/>
        </authorList>
    </citation>
    <scope>NUCLEOTIDE SEQUENCE [LARGE SCALE GENOMIC DNA]</scope>
    <source>
        <strain evidence="1 2">SA3-7</strain>
    </source>
</reference>
<accession>A0A110B3U3</accession>
<dbReference type="AlphaFoldDB" id="A0A110B3U3"/>
<name>A0A110B3U3_9SPHI</name>
<dbReference type="OrthoDB" id="621220at2"/>
<dbReference type="EMBL" id="AP017313">
    <property type="protein sequence ID" value="BAU55958.1"/>
    <property type="molecule type" value="Genomic_DNA"/>
</dbReference>
<gene>
    <name evidence="1" type="ORF">MgSA37_04150</name>
</gene>